<accession>A0A8J6HGK3</accession>
<proteinExistence type="predicted"/>
<name>A0A8J6HGK3_TENMO</name>
<dbReference type="Proteomes" id="UP000719412">
    <property type="component" value="Unassembled WGS sequence"/>
</dbReference>
<gene>
    <name evidence="1" type="ORF">GEV33_008978</name>
</gene>
<sequence>MSFFLDDDRFNGPFSGHVQDGPVNHDWGCPFTPSPGPGFKEKRCQQTRTIHEIALITTLDEPPMYCRQCDQDNPSESHIVNQPNVQNYLRECPVMRIRWIGNRSPCIIWISPYFSRMSLGNLPLSVSVQEKKRMIGIEQKRRNSASVDLNRKKKRSDIRVCHSAISTHLTHSRVVARPISVVVVWTPLSIGRALLIPRWKCKSMANNAAIKYKAEAIPVLDGSSRCDYGVRDQENRIDCSRHLLRTGRFVRHPATEKTEINAPNMEQRRMNDAQCYQTHDTRPVSPSHDWERSNADPYRRKIIVSPNGGDRRSRTQTLRSGIYRDALRIVVIPFSAILQTENRQIGNQTYNQTNLHKKIHGILDSSVQKNVENGSREKFGGFEKPFATSFMNLFGTEKFSGDTDDERHLLGLSRQVPIGDSRATSRPLSVEREQLLDPLARGQGRSGDAEGRRWNELVFFCSPCPLAGMGDVDNCVDYVDNCVDNCVDYVDNCVDYVDNCVDYVIVDASTIKCPTELVKDESDRSRNQKLTREYAAFVHLNCIAIRVNESFAFLTLTETRSWIFCDSANARSVWQNQKTFSTDHSTIKADDLRPYANPRPIPIRIMFFVSTGISHPIWTHRFELFAKFLAIPNTSPEVRRHTTLRLFRYAKTLIRVGRRRASLGDSDDRSGNELYPSNIRYKSDILSIELLLYDKKKKKKKKTFEQIDHGIFLSRLEDFSFSLNFSISSLLPCA</sequence>
<keyword evidence="2" id="KW-1185">Reference proteome</keyword>
<dbReference type="AlphaFoldDB" id="A0A8J6HGK3"/>
<evidence type="ECO:0000313" key="2">
    <source>
        <dbReference type="Proteomes" id="UP000719412"/>
    </source>
</evidence>
<dbReference type="EMBL" id="JABDTM020024923">
    <property type="protein sequence ID" value="KAH0813812.1"/>
    <property type="molecule type" value="Genomic_DNA"/>
</dbReference>
<protein>
    <submittedName>
        <fullName evidence="1">Uncharacterized protein</fullName>
    </submittedName>
</protein>
<evidence type="ECO:0000313" key="1">
    <source>
        <dbReference type="EMBL" id="KAH0813812.1"/>
    </source>
</evidence>
<comment type="caution">
    <text evidence="1">The sequence shown here is derived from an EMBL/GenBank/DDBJ whole genome shotgun (WGS) entry which is preliminary data.</text>
</comment>
<reference evidence="1" key="2">
    <citation type="submission" date="2021-08" db="EMBL/GenBank/DDBJ databases">
        <authorList>
            <person name="Eriksson T."/>
        </authorList>
    </citation>
    <scope>NUCLEOTIDE SEQUENCE</scope>
    <source>
        <strain evidence="1">Stoneville</strain>
        <tissue evidence="1">Whole head</tissue>
    </source>
</reference>
<reference evidence="1" key="1">
    <citation type="journal article" date="2020" name="J Insects Food Feed">
        <title>The yellow mealworm (Tenebrio molitor) genome: a resource for the emerging insects as food and feed industry.</title>
        <authorList>
            <person name="Eriksson T."/>
            <person name="Andere A."/>
            <person name="Kelstrup H."/>
            <person name="Emery V."/>
            <person name="Picard C."/>
        </authorList>
    </citation>
    <scope>NUCLEOTIDE SEQUENCE</scope>
    <source>
        <strain evidence="1">Stoneville</strain>
        <tissue evidence="1">Whole head</tissue>
    </source>
</reference>
<organism evidence="1 2">
    <name type="scientific">Tenebrio molitor</name>
    <name type="common">Yellow mealworm beetle</name>
    <dbReference type="NCBI Taxonomy" id="7067"/>
    <lineage>
        <taxon>Eukaryota</taxon>
        <taxon>Metazoa</taxon>
        <taxon>Ecdysozoa</taxon>
        <taxon>Arthropoda</taxon>
        <taxon>Hexapoda</taxon>
        <taxon>Insecta</taxon>
        <taxon>Pterygota</taxon>
        <taxon>Neoptera</taxon>
        <taxon>Endopterygota</taxon>
        <taxon>Coleoptera</taxon>
        <taxon>Polyphaga</taxon>
        <taxon>Cucujiformia</taxon>
        <taxon>Tenebrionidae</taxon>
        <taxon>Tenebrio</taxon>
    </lineage>
</organism>